<name>A0A2D2CXI4_METT3</name>
<evidence type="ECO:0000313" key="2">
    <source>
        <dbReference type="Proteomes" id="UP000230709"/>
    </source>
</evidence>
<dbReference type="KEGG" id="mtw:CQW49_05525"/>
<dbReference type="InterPro" id="IPR006944">
    <property type="entry name" value="Phage/GTA_portal"/>
</dbReference>
<dbReference type="Gene3D" id="3.30.1120.70">
    <property type="match status" value="1"/>
</dbReference>
<dbReference type="Pfam" id="PF04860">
    <property type="entry name" value="Phage_portal"/>
    <property type="match status" value="1"/>
</dbReference>
<organism evidence="1 2">
    <name type="scientific">Methylosinus trichosporium (strain ATCC 35070 / NCIMB 11131 / UNIQEM 75 / OB3b)</name>
    <dbReference type="NCBI Taxonomy" id="595536"/>
    <lineage>
        <taxon>Bacteria</taxon>
        <taxon>Pseudomonadati</taxon>
        <taxon>Pseudomonadota</taxon>
        <taxon>Alphaproteobacteria</taxon>
        <taxon>Hyphomicrobiales</taxon>
        <taxon>Methylocystaceae</taxon>
        <taxon>Methylosinus</taxon>
    </lineage>
</organism>
<protein>
    <submittedName>
        <fullName evidence="1">Phage portal protein</fullName>
    </submittedName>
</protein>
<proteinExistence type="predicted"/>
<dbReference type="NCBIfam" id="TIGR01537">
    <property type="entry name" value="portal_HK97"/>
    <property type="match status" value="1"/>
</dbReference>
<dbReference type="AlphaFoldDB" id="A0A2D2CXI4"/>
<dbReference type="STRING" id="595536.GCA_000178815_04052"/>
<dbReference type="Gene3D" id="1.20.1270.210">
    <property type="match status" value="1"/>
</dbReference>
<keyword evidence="2" id="KW-1185">Reference proteome</keyword>
<dbReference type="Proteomes" id="UP000230709">
    <property type="component" value="Chromosome"/>
</dbReference>
<dbReference type="InterPro" id="IPR006427">
    <property type="entry name" value="Portal_HK97"/>
</dbReference>
<gene>
    <name evidence="1" type="ORF">CQW49_05525</name>
</gene>
<sequence length="413" mass="44631">MVAMLDSLKSLVLKAFNVPLSSPMALDVFGVPASGSGLYVDALAALRVPAVAAGVKLISEAVATLDAHLVRETSTGRETIAPTDHPAARVLERPVPWLGESEWKRQIVADALLWGDGLALVNRVRGEPRELPRIDPRSCNIIVDMVTGEPSYTVALQQGGSETFTYKDVVHLRGQTLDGAKGLGLVSLGAEAIGLALVLEGHATRLFSRGARPGGVLEMPTKIHPDVMSRLRESFAQVYQGTHNSGKTAILEQGVKFTPLQLSSVDAQFLELRKFQTLEIARLLNIPAVLLNDLEHATLNNSAALAQLFLDRTISPILELFEDALERTLLTDEERDGGYCIEFCTNNFVRVDLDKRFAALKTGIESGVLTLNEARQREGLPPVEGGDKPMRSVQVLPLDAASAPQPQTTEPTL</sequence>
<dbReference type="Gene3D" id="3.40.140.120">
    <property type="match status" value="1"/>
</dbReference>
<accession>A0A2D2CXI4</accession>
<evidence type="ECO:0000313" key="1">
    <source>
        <dbReference type="EMBL" id="ATQ67414.1"/>
    </source>
</evidence>
<reference evidence="2" key="1">
    <citation type="submission" date="2017-10" db="EMBL/GenBank/DDBJ databases">
        <title>Completed PacBio SMRT sequence of Methylosinus trichosporium OB3b reveals presence of a third large plasmid.</title>
        <authorList>
            <person name="Charles T.C."/>
            <person name="Lynch M.D.J."/>
            <person name="Heil J.R."/>
            <person name="Cheng J."/>
        </authorList>
    </citation>
    <scope>NUCLEOTIDE SEQUENCE [LARGE SCALE GENOMIC DNA]</scope>
    <source>
        <strain evidence="2">OB3b</strain>
    </source>
</reference>
<dbReference type="EMBL" id="CP023737">
    <property type="protein sequence ID" value="ATQ67414.1"/>
    <property type="molecule type" value="Genomic_DNA"/>
</dbReference>